<dbReference type="GeneID" id="7823247"/>
<feature type="region of interest" description="Disordered" evidence="1">
    <location>
        <begin position="484"/>
        <end position="517"/>
    </location>
</feature>
<feature type="compositionally biased region" description="Low complexity" evidence="1">
    <location>
        <begin position="348"/>
        <end position="359"/>
    </location>
</feature>
<gene>
    <name evidence="2" type="ORF">TTHERM_00013730</name>
</gene>
<evidence type="ECO:0000313" key="3">
    <source>
        <dbReference type="Proteomes" id="UP000009168"/>
    </source>
</evidence>
<name>Q22RL5_TETTS</name>
<keyword evidence="3" id="KW-1185">Reference proteome</keyword>
<feature type="region of interest" description="Disordered" evidence="1">
    <location>
        <begin position="229"/>
        <end position="367"/>
    </location>
</feature>
<dbReference type="HOGENOM" id="CLU_269768_0_0_1"/>
<feature type="region of interest" description="Disordered" evidence="1">
    <location>
        <begin position="922"/>
        <end position="958"/>
    </location>
</feature>
<sequence>MEDQKQLCNESDSDNRELIKAMRFSQLDDEAAAKLYEERFRQIESDMMKKMQNKKNYQKKGLGNPRSSSSLGTYGTPQHQAILQQGQSPSATFQNTQLFSAKNQTVRSQVLSKFQATAPQQGYMYQSTTLSGASRLPTEENNSQEAQQGFVNFVPQKGKIKSQRSCEFLVTNQSPVHNRQIEENNGGLFLNQGFMSPQQAKSQGQKSKIENAQNNSVVAVLSNQINSYQKQNKPATSQTQYTQQSQISSSQPQRPFLSPPSKRTHQTNLKIGSTANTSQPGISRFEMSPSGRPSTHMTSQGFYSPQASYHHHHSAHIKFNQGTQTTTNRRNQNEGEVKKFMDRKKADNNNFTSSNFATSKYNNGSQTTTASATIVPSSEQLNTNNLLFSNITSNNGAINSPNSYLIQSQNLRSSVGFQGNNSSQIQQNNFGQYQVQAKLNGSNQAKKKESNTNTANNNKRSELEELDLRILTIEREIERDNELTQAYNKKQTTQTSPPSIFKNNQKIQNKQSQTPQAQQISDLHVQQMVNQGLVAPATATHKGSTNLYQNKYFNQNQDNQNQRYSSQNQTYEVAIESSPINLKINNASTKNQNKTQQDFNKLNIPKSDHIMNSHENSSYNNTPRSVNPIHDFRPLNKYQKKQVNFKSDNRMATSESLEDKMFKLSPTSNIFQKSLLGPSQIQELNGNNNNNNANQNEFNLKSQINNQIQMQINSSSNRKNSQIHSNPPSQTRIQTPSHTVVQYSINNQKNQNNLKFQKKLNQTVQQNQYSEHSNSNVQFQNSRLGTEEGDPEMSEFEYLEKIVNAKNTEASSVTDDTSIRNEVQFQAQRVSSQANVKKNVTQQSQKQQSAIILKGKDNNKTSPIKNQYGQRNMAYSNRESTSIQQNQQSSHFIYVEQSPNTIPLNSQKQVKGQTYLSLRQSDIIPSNSSNNKSSTSKSQQKSDSSHITSFQGNSTTQNKKLSLKTLENNFININKDNTDQQSKYSNNSNNAQNSSSVSQSLSPSPVPMYNLYSQQNQVASSSTHKSNNNKHQSFEKQMQKKMNRSSEVLSKNSLNQNSNSNNGNLNTNITRTPSVSSNNISTISNNTSPLIQVSGSATSLNKGQLQMSNKQKNSPPVMMTHTLDTFKNKKDFKIKNPEQVSKIINLDQGQPQVRVEAPKKSNFKQAHFEDDKEEYQLEQMSKNLHKKLNLLLETANQCNENIKSYRISHNV</sequence>
<feature type="compositionally biased region" description="Polar residues" evidence="1">
    <location>
        <begin position="193"/>
        <end position="209"/>
    </location>
</feature>
<feature type="compositionally biased region" description="Polar residues" evidence="1">
    <location>
        <begin position="769"/>
        <end position="784"/>
    </location>
</feature>
<feature type="compositionally biased region" description="Polar residues" evidence="1">
    <location>
        <begin position="291"/>
        <end position="307"/>
    </location>
</feature>
<feature type="compositionally biased region" description="Polar residues" evidence="1">
    <location>
        <begin position="266"/>
        <end position="281"/>
    </location>
</feature>
<feature type="compositionally biased region" description="Low complexity" evidence="1">
    <location>
        <begin position="980"/>
        <end position="1003"/>
    </location>
</feature>
<feature type="region of interest" description="Disordered" evidence="1">
    <location>
        <begin position="188"/>
        <end position="209"/>
    </location>
</feature>
<feature type="region of interest" description="Disordered" evidence="1">
    <location>
        <begin position="56"/>
        <end position="75"/>
    </location>
</feature>
<feature type="compositionally biased region" description="Basic and acidic residues" evidence="1">
    <location>
        <begin position="331"/>
        <end position="347"/>
    </location>
</feature>
<feature type="compositionally biased region" description="Polar residues" evidence="1">
    <location>
        <begin position="860"/>
        <end position="869"/>
    </location>
</feature>
<dbReference type="AlphaFoldDB" id="Q22RL5"/>
<feature type="region of interest" description="Disordered" evidence="1">
    <location>
        <begin position="836"/>
        <end position="869"/>
    </location>
</feature>
<feature type="compositionally biased region" description="Polar residues" evidence="1">
    <location>
        <begin position="946"/>
        <end position="958"/>
    </location>
</feature>
<feature type="compositionally biased region" description="Low complexity" evidence="1">
    <location>
        <begin position="1049"/>
        <end position="1068"/>
    </location>
</feature>
<organism evidence="2 3">
    <name type="scientific">Tetrahymena thermophila (strain SB210)</name>
    <dbReference type="NCBI Taxonomy" id="312017"/>
    <lineage>
        <taxon>Eukaryota</taxon>
        <taxon>Sar</taxon>
        <taxon>Alveolata</taxon>
        <taxon>Ciliophora</taxon>
        <taxon>Intramacronucleata</taxon>
        <taxon>Oligohymenophorea</taxon>
        <taxon>Hymenostomatida</taxon>
        <taxon>Tetrahymenina</taxon>
        <taxon>Tetrahymenidae</taxon>
        <taxon>Tetrahymena</taxon>
    </lineage>
</organism>
<dbReference type="RefSeq" id="XP_001008352.2">
    <property type="nucleotide sequence ID" value="XM_001008352.3"/>
</dbReference>
<feature type="region of interest" description="Disordered" evidence="1">
    <location>
        <begin position="975"/>
        <end position="1069"/>
    </location>
</feature>
<feature type="compositionally biased region" description="Polar residues" evidence="1">
    <location>
        <begin position="836"/>
        <end position="850"/>
    </location>
</feature>
<dbReference type="Proteomes" id="UP000009168">
    <property type="component" value="Unassembled WGS sequence"/>
</dbReference>
<reference evidence="3" key="1">
    <citation type="journal article" date="2006" name="PLoS Biol.">
        <title>Macronuclear genome sequence of the ciliate Tetrahymena thermophila, a model eukaryote.</title>
        <authorList>
            <person name="Eisen J.A."/>
            <person name="Coyne R.S."/>
            <person name="Wu M."/>
            <person name="Wu D."/>
            <person name="Thiagarajan M."/>
            <person name="Wortman J.R."/>
            <person name="Badger J.H."/>
            <person name="Ren Q."/>
            <person name="Amedeo P."/>
            <person name="Jones K.M."/>
            <person name="Tallon L.J."/>
            <person name="Delcher A.L."/>
            <person name="Salzberg S.L."/>
            <person name="Silva J.C."/>
            <person name="Haas B.J."/>
            <person name="Majoros W.H."/>
            <person name="Farzad M."/>
            <person name="Carlton J.M."/>
            <person name="Smith R.K. Jr."/>
            <person name="Garg J."/>
            <person name="Pearlman R.E."/>
            <person name="Karrer K.M."/>
            <person name="Sun L."/>
            <person name="Manning G."/>
            <person name="Elde N.C."/>
            <person name="Turkewitz A.P."/>
            <person name="Asai D.J."/>
            <person name="Wilkes D.E."/>
            <person name="Wang Y."/>
            <person name="Cai H."/>
            <person name="Collins K."/>
            <person name="Stewart B.A."/>
            <person name="Lee S.R."/>
            <person name="Wilamowska K."/>
            <person name="Weinberg Z."/>
            <person name="Ruzzo W.L."/>
            <person name="Wloga D."/>
            <person name="Gaertig J."/>
            <person name="Frankel J."/>
            <person name="Tsao C.-C."/>
            <person name="Gorovsky M.A."/>
            <person name="Keeling P.J."/>
            <person name="Waller R.F."/>
            <person name="Patron N.J."/>
            <person name="Cherry J.M."/>
            <person name="Stover N.A."/>
            <person name="Krieger C.J."/>
            <person name="del Toro C."/>
            <person name="Ryder H.F."/>
            <person name="Williamson S.C."/>
            <person name="Barbeau R.A."/>
            <person name="Hamilton E.P."/>
            <person name="Orias E."/>
        </authorList>
    </citation>
    <scope>NUCLEOTIDE SEQUENCE [LARGE SCALE GENOMIC DNA]</scope>
    <source>
        <strain evidence="3">SB210</strain>
    </source>
</reference>
<feature type="compositionally biased region" description="Polar residues" evidence="1">
    <location>
        <begin position="718"/>
        <end position="735"/>
    </location>
</feature>
<feature type="compositionally biased region" description="Low complexity" evidence="1">
    <location>
        <begin position="922"/>
        <end position="942"/>
    </location>
</feature>
<feature type="region of interest" description="Disordered" evidence="1">
    <location>
        <begin position="441"/>
        <end position="461"/>
    </location>
</feature>
<feature type="compositionally biased region" description="Polar residues" evidence="1">
    <location>
        <begin position="484"/>
        <end position="498"/>
    </location>
</feature>
<feature type="compositionally biased region" description="Low complexity" evidence="1">
    <location>
        <begin position="502"/>
        <end position="511"/>
    </location>
</feature>
<feature type="compositionally biased region" description="Low complexity" evidence="1">
    <location>
        <begin position="236"/>
        <end position="253"/>
    </location>
</feature>
<accession>Q22RL5</accession>
<feature type="compositionally biased region" description="Polar residues" evidence="1">
    <location>
        <begin position="65"/>
        <end position="75"/>
    </location>
</feature>
<feature type="region of interest" description="Disordered" evidence="1">
    <location>
        <begin position="713"/>
        <end position="735"/>
    </location>
</feature>
<dbReference type="KEGG" id="tet:TTHERM_00013730"/>
<proteinExistence type="predicted"/>
<feature type="compositionally biased region" description="Low complexity" evidence="1">
    <location>
        <begin position="320"/>
        <end position="330"/>
    </location>
</feature>
<evidence type="ECO:0000256" key="1">
    <source>
        <dbReference type="SAM" id="MobiDB-lite"/>
    </source>
</evidence>
<protein>
    <submittedName>
        <fullName evidence="2">Uncharacterized protein</fullName>
    </submittedName>
</protein>
<dbReference type="InParanoid" id="Q22RL5"/>
<evidence type="ECO:0000313" key="2">
    <source>
        <dbReference type="EMBL" id="EAR88107.2"/>
    </source>
</evidence>
<dbReference type="EMBL" id="GG662845">
    <property type="protein sequence ID" value="EAR88107.2"/>
    <property type="molecule type" value="Genomic_DNA"/>
</dbReference>
<feature type="region of interest" description="Disordered" evidence="1">
    <location>
        <begin position="769"/>
        <end position="789"/>
    </location>
</feature>
<feature type="compositionally biased region" description="Low complexity" evidence="1">
    <location>
        <begin position="1020"/>
        <end position="1031"/>
    </location>
</feature>